<evidence type="ECO:0000256" key="1">
    <source>
        <dbReference type="ARBA" id="ARBA00004123"/>
    </source>
</evidence>
<feature type="region of interest" description="Disordered" evidence="6">
    <location>
        <begin position="689"/>
        <end position="716"/>
    </location>
</feature>
<dbReference type="KEGG" id="api:100165087"/>
<accession>A0A8R2A0B0</accession>
<comment type="similarity">
    <text evidence="2">Belongs to the NGG1 family.</text>
</comment>
<keyword evidence="3" id="KW-0805">Transcription regulation</keyword>
<dbReference type="GeneID" id="100165087"/>
<feature type="compositionally biased region" description="Acidic residues" evidence="6">
    <location>
        <begin position="666"/>
        <end position="675"/>
    </location>
</feature>
<feature type="region of interest" description="Disordered" evidence="6">
    <location>
        <begin position="1"/>
        <end position="72"/>
    </location>
</feature>
<feature type="compositionally biased region" description="Polar residues" evidence="6">
    <location>
        <begin position="48"/>
        <end position="58"/>
    </location>
</feature>
<dbReference type="CTD" id="32787"/>
<dbReference type="InterPro" id="IPR019340">
    <property type="entry name" value="Histone_AcTrfase_su3"/>
</dbReference>
<dbReference type="OrthoDB" id="1232at2759"/>
<dbReference type="GO" id="GO:0003713">
    <property type="term" value="F:transcription coactivator activity"/>
    <property type="evidence" value="ECO:0007669"/>
    <property type="project" value="TreeGrafter"/>
</dbReference>
<evidence type="ECO:0000313" key="8">
    <source>
        <dbReference type="Proteomes" id="UP000007819"/>
    </source>
</evidence>
<evidence type="ECO:0000256" key="4">
    <source>
        <dbReference type="ARBA" id="ARBA00023163"/>
    </source>
</evidence>
<feature type="compositionally biased region" description="Basic residues" evidence="6">
    <location>
        <begin position="1"/>
        <end position="24"/>
    </location>
</feature>
<evidence type="ECO:0000256" key="2">
    <source>
        <dbReference type="ARBA" id="ARBA00005330"/>
    </source>
</evidence>
<feature type="region of interest" description="Disordered" evidence="6">
    <location>
        <begin position="582"/>
        <end position="675"/>
    </location>
</feature>
<dbReference type="Pfam" id="PF10198">
    <property type="entry name" value="Ada3"/>
    <property type="match status" value="1"/>
</dbReference>
<dbReference type="RefSeq" id="XP_001946106.1">
    <property type="nucleotide sequence ID" value="XM_001946071.4"/>
</dbReference>
<keyword evidence="8" id="KW-1185">Reference proteome</keyword>
<sequence length="716" mass="82323">MSPKKRRGGSRGRGRGIAKRRGPKPRQPMSPDTATADDTDAEGTSTDGNVSFKQVMSPPQSPSRKKHADYNEERELSLPRLKSIVIPENSTILSLLSRDIKSDYIMTDDELDHVQWDLEAMLTNVIVRRNTIRDELSTFASMQFARSLHRMAKNPKLPTIRPRAAAEISPVNECRKMKVEFDPTSKELPPSKTESANKFWSLVEPYLSRVKKEDLKWLNDLVKSYCTSKNLYEIPPLGEHYAKNWAKEELEMQKNQSSCSPRPPKKLKFAERIAPDVVELVDKANSAINDGNVYTPIYQRVVTALMDHSNMSLEDAEENFSEFDDVEEKPQEMSNVCKEFYAEQNIKKQLHKLGLTDRNTKQVPLPEEMLPSLTIADEENDEVLEEIVKCDNALAQLREMNKNHLTHLLGRCRKDYYQQIIKNKIEKVNNEILNFKTQQNESWTNEKKLAQMAEEADELHFLLNQRGTLLGQLQSVETESLFLSPLVSDDSDSSYEDCEPSNVHIKTEPIENDTEVKMDDQINDEESCQAEERVEINIKHEIVDDIMDFEEDNDIAKNNDVEYDENVGNSEVFAEEIEIEKTVNKENETEKDDEAKIDQEDQEDQTEVQTDVNVNPLVKIKEEEVSCSEKLSIERRRKKPKKRISESEQTPKIEARKPIKIKQEPADSDLELDPSEDIIDGVKRELRPRKLNEPHIYFEPYDGSTSEGSDFTDLSD</sequence>
<keyword evidence="4" id="KW-0804">Transcription</keyword>
<dbReference type="EnsemblMetazoa" id="XM_001946071.4">
    <property type="protein sequence ID" value="XP_001946106.1"/>
    <property type="gene ID" value="LOC100165087"/>
</dbReference>
<evidence type="ECO:0000256" key="5">
    <source>
        <dbReference type="ARBA" id="ARBA00023242"/>
    </source>
</evidence>
<dbReference type="Proteomes" id="UP000007819">
    <property type="component" value="Chromosome A1"/>
</dbReference>
<proteinExistence type="inferred from homology"/>
<dbReference type="GO" id="GO:0005634">
    <property type="term" value="C:nucleus"/>
    <property type="evidence" value="ECO:0007669"/>
    <property type="project" value="UniProtKB-SubCell"/>
</dbReference>
<dbReference type="GO" id="GO:0006357">
    <property type="term" value="P:regulation of transcription by RNA polymerase II"/>
    <property type="evidence" value="ECO:0007669"/>
    <property type="project" value="TreeGrafter"/>
</dbReference>
<feature type="compositionally biased region" description="Basic and acidic residues" evidence="6">
    <location>
        <begin position="643"/>
        <end position="665"/>
    </location>
</feature>
<comment type="subcellular location">
    <subcellularLocation>
        <location evidence="1">Nucleus</location>
    </subcellularLocation>
</comment>
<feature type="compositionally biased region" description="Polar residues" evidence="6">
    <location>
        <begin position="703"/>
        <end position="716"/>
    </location>
</feature>
<evidence type="ECO:0000256" key="6">
    <source>
        <dbReference type="SAM" id="MobiDB-lite"/>
    </source>
</evidence>
<protein>
    <submittedName>
        <fullName evidence="7">Uncharacterized protein</fullName>
    </submittedName>
</protein>
<dbReference type="GO" id="GO:0000124">
    <property type="term" value="C:SAGA complex"/>
    <property type="evidence" value="ECO:0007669"/>
    <property type="project" value="TreeGrafter"/>
</dbReference>
<feature type="compositionally biased region" description="Basic and acidic residues" evidence="6">
    <location>
        <begin position="582"/>
        <end position="599"/>
    </location>
</feature>
<evidence type="ECO:0000256" key="3">
    <source>
        <dbReference type="ARBA" id="ARBA00023015"/>
    </source>
</evidence>
<reference evidence="8" key="1">
    <citation type="submission" date="2010-06" db="EMBL/GenBank/DDBJ databases">
        <authorList>
            <person name="Jiang H."/>
            <person name="Abraham K."/>
            <person name="Ali S."/>
            <person name="Alsbrooks S.L."/>
            <person name="Anim B.N."/>
            <person name="Anosike U.S."/>
            <person name="Attaway T."/>
            <person name="Bandaranaike D.P."/>
            <person name="Battles P.K."/>
            <person name="Bell S.N."/>
            <person name="Bell A.V."/>
            <person name="Beltran B."/>
            <person name="Bickham C."/>
            <person name="Bustamante Y."/>
            <person name="Caleb T."/>
            <person name="Canada A."/>
            <person name="Cardenas V."/>
            <person name="Carter K."/>
            <person name="Chacko J."/>
            <person name="Chandrabose M.N."/>
            <person name="Chavez D."/>
            <person name="Chavez A."/>
            <person name="Chen L."/>
            <person name="Chu H.-S."/>
            <person name="Claassen K.J."/>
            <person name="Cockrell R."/>
            <person name="Collins M."/>
            <person name="Cooper J.A."/>
            <person name="Cree A."/>
            <person name="Curry S.M."/>
            <person name="Da Y."/>
            <person name="Dao M.D."/>
            <person name="Das B."/>
            <person name="Davila M.-L."/>
            <person name="Davy-Carroll L."/>
            <person name="Denson S."/>
            <person name="Dinh H."/>
            <person name="Ebong V.E."/>
            <person name="Edwards J.R."/>
            <person name="Egan A."/>
            <person name="El-Daye J."/>
            <person name="Escobedo L."/>
            <person name="Fernandez S."/>
            <person name="Fernando P.R."/>
            <person name="Flagg N."/>
            <person name="Forbes L.D."/>
            <person name="Fowler R.G."/>
            <person name="Fu Q."/>
            <person name="Gabisi R.A."/>
            <person name="Ganer J."/>
            <person name="Garbino Pronczuk A."/>
            <person name="Garcia R.M."/>
            <person name="Garner T."/>
            <person name="Garrett T.E."/>
            <person name="Gonzalez D.A."/>
            <person name="Hamid H."/>
            <person name="Hawkins E.S."/>
            <person name="Hirani K."/>
            <person name="Hogues M.E."/>
            <person name="Hollins B."/>
            <person name="Hsiao C.-H."/>
            <person name="Jabil R."/>
            <person name="James M.L."/>
            <person name="Jhangiani S.N."/>
            <person name="Johnson B."/>
            <person name="Johnson Q."/>
            <person name="Joshi V."/>
            <person name="Kalu J.B."/>
            <person name="Kam C."/>
            <person name="Kashfia A."/>
            <person name="Keebler J."/>
            <person name="Kisamo H."/>
            <person name="Kovar C.L."/>
            <person name="Lago L.A."/>
            <person name="Lai C.-Y."/>
            <person name="Laidlaw J."/>
            <person name="Lara F."/>
            <person name="Le T.-K."/>
            <person name="Lee S.L."/>
            <person name="Legall F.H."/>
            <person name="Lemon S.J."/>
            <person name="Lewis L.R."/>
            <person name="Li B."/>
            <person name="Liu Y."/>
            <person name="Liu Y.-S."/>
            <person name="Lopez J."/>
            <person name="Lozado R.J."/>
            <person name="Lu J."/>
            <person name="Madu R.C."/>
            <person name="Maheshwari M."/>
            <person name="Maheshwari R."/>
            <person name="Malloy K."/>
            <person name="Martinez E."/>
            <person name="Mathew T."/>
            <person name="Mercado I.C."/>
            <person name="Mercado C."/>
            <person name="Meyer B."/>
            <person name="Montgomery K."/>
            <person name="Morgan M.B."/>
            <person name="Munidasa M."/>
            <person name="Nazareth L.V."/>
            <person name="Nelson J."/>
            <person name="Ng B.M."/>
            <person name="Nguyen N.B."/>
            <person name="Nguyen P.Q."/>
            <person name="Nguyen T."/>
            <person name="Obregon M."/>
            <person name="Okwuonu G.O."/>
            <person name="Onwere C.G."/>
            <person name="Orozco G."/>
            <person name="Parra A."/>
            <person name="Patel S."/>
            <person name="Patil S."/>
            <person name="Perez A."/>
            <person name="Perez Y."/>
            <person name="Pham C."/>
            <person name="Primus E.L."/>
            <person name="Pu L.-L."/>
            <person name="Puazo M."/>
            <person name="Qin X."/>
            <person name="Quiroz J.B."/>
            <person name="Reese J."/>
            <person name="Richards S."/>
            <person name="Rives C.M."/>
            <person name="Robberts R."/>
            <person name="Ruiz S.J."/>
            <person name="Ruiz M.J."/>
            <person name="Santibanez J."/>
            <person name="Schneider B.W."/>
            <person name="Sisson I."/>
            <person name="Smith M."/>
            <person name="Sodergren E."/>
            <person name="Song X.-Z."/>
            <person name="Song B.B."/>
            <person name="Summersgill H."/>
            <person name="Thelus R."/>
            <person name="Thornton R.D."/>
            <person name="Trejos Z.Y."/>
            <person name="Usmani K."/>
            <person name="Vattathil S."/>
            <person name="Villasana D."/>
            <person name="Walker D.L."/>
            <person name="Wang S."/>
            <person name="Wang K."/>
            <person name="White C.S."/>
            <person name="Williams A.C."/>
            <person name="Williamson J."/>
            <person name="Wilson K."/>
            <person name="Woghiren I.O."/>
            <person name="Woodworth J.R."/>
            <person name="Worley K.C."/>
            <person name="Wright R.A."/>
            <person name="Wu W."/>
            <person name="Young L."/>
            <person name="Zhang L."/>
            <person name="Zhang J."/>
            <person name="Zhu Y."/>
            <person name="Muzny D.M."/>
            <person name="Weinstock G."/>
            <person name="Gibbs R.A."/>
        </authorList>
    </citation>
    <scope>NUCLEOTIDE SEQUENCE [LARGE SCALE GENOMIC DNA]</scope>
    <source>
        <strain evidence="8">LSR1</strain>
    </source>
</reference>
<keyword evidence="5" id="KW-0539">Nucleus</keyword>
<dbReference type="PANTHER" id="PTHR13556:SF2">
    <property type="entry name" value="TRANSCRIPTIONAL ADAPTER 3"/>
    <property type="match status" value="1"/>
</dbReference>
<dbReference type="PANTHER" id="PTHR13556">
    <property type="entry name" value="TRANSCRIPTIONAL ADAPTER 3-RELATED"/>
    <property type="match status" value="1"/>
</dbReference>
<evidence type="ECO:0000313" key="7">
    <source>
        <dbReference type="EnsemblMetazoa" id="XP_001946106.1"/>
    </source>
</evidence>
<dbReference type="AlphaFoldDB" id="A0A8R2A0B0"/>
<organism evidence="7 8">
    <name type="scientific">Acyrthosiphon pisum</name>
    <name type="common">Pea aphid</name>
    <dbReference type="NCBI Taxonomy" id="7029"/>
    <lineage>
        <taxon>Eukaryota</taxon>
        <taxon>Metazoa</taxon>
        <taxon>Ecdysozoa</taxon>
        <taxon>Arthropoda</taxon>
        <taxon>Hexapoda</taxon>
        <taxon>Insecta</taxon>
        <taxon>Pterygota</taxon>
        <taxon>Neoptera</taxon>
        <taxon>Paraneoptera</taxon>
        <taxon>Hemiptera</taxon>
        <taxon>Sternorrhyncha</taxon>
        <taxon>Aphidomorpha</taxon>
        <taxon>Aphidoidea</taxon>
        <taxon>Aphididae</taxon>
        <taxon>Macrosiphini</taxon>
        <taxon>Acyrthosiphon</taxon>
    </lineage>
</organism>
<reference evidence="7" key="2">
    <citation type="submission" date="2022-06" db="UniProtKB">
        <authorList>
            <consortium name="EnsemblMetazoa"/>
        </authorList>
    </citation>
    <scope>IDENTIFICATION</scope>
</reference>
<name>A0A8R2A0B0_ACYPI</name>